<evidence type="ECO:0000313" key="15">
    <source>
        <dbReference type="EMBL" id="KAL1188554.1"/>
    </source>
</evidence>
<dbReference type="FunFam" id="3.30.40.10:FF:000115">
    <property type="entry name" value="probable E3 ubiquitin-protein ligase LOG2"/>
    <property type="match status" value="1"/>
</dbReference>
<feature type="region of interest" description="Disordered" evidence="13">
    <location>
        <begin position="1"/>
        <end position="76"/>
    </location>
</feature>
<dbReference type="GO" id="GO:0061630">
    <property type="term" value="F:ubiquitin protein ligase activity"/>
    <property type="evidence" value="ECO:0007669"/>
    <property type="project" value="UniProtKB-EC"/>
</dbReference>
<evidence type="ECO:0000256" key="7">
    <source>
        <dbReference type="ARBA" id="ARBA00022771"/>
    </source>
</evidence>
<keyword evidence="10" id="KW-0449">Lipoprotein</keyword>
<keyword evidence="7 12" id="KW-0863">Zinc-finger</keyword>
<reference evidence="15 16" key="1">
    <citation type="submission" date="2024-04" db="EMBL/GenBank/DDBJ databases">
        <title>Genome assembly C_amara_ONT_v2.</title>
        <authorList>
            <person name="Yant L."/>
            <person name="Moore C."/>
            <person name="Slenker M."/>
        </authorList>
    </citation>
    <scope>NUCLEOTIDE SEQUENCE [LARGE SCALE GENOMIC DNA]</scope>
    <source>
        <tissue evidence="15">Leaf</tissue>
    </source>
</reference>
<proteinExistence type="inferred from homology"/>
<sequence>MGISFSNRRRDHRHHRYHNQPPPPPPLYYYSDPTSQQPPPQPQHSNEYGQNLSLPPPPPPLSQPPPQINYGQNYNQNQYYCPHQSSPYISGYHQNVWNNTMMRPVLIRPTPVPQPPLPYVEHQNAKKVRNDVNVHKDTVRLEPDDLHPGYHLVSFVFDASFDGSFTITFFAKEEEKNWTIVPHLPEAFPPTKVPFQKGTAQKFLQPPGTGIDLGFFSLDDLSKPSPEEVYPLVITAETVISPNSDSEEPLVHQQITQAGLEKTGDGSYKGKVMKQILLFEGARYELHELYGIDNSNTQGSASSDLEDSSDKECVICLTEPKDTAIMPCRHLCLCSDCAKELRFQSNKCPICREPIKELIVIKVESSDEQL</sequence>
<feature type="compositionally biased region" description="Basic residues" evidence="13">
    <location>
        <begin position="7"/>
        <end position="18"/>
    </location>
</feature>
<dbReference type="AlphaFoldDB" id="A0ABD0Z1G8"/>
<evidence type="ECO:0000256" key="10">
    <source>
        <dbReference type="ARBA" id="ARBA00023288"/>
    </source>
</evidence>
<dbReference type="Pfam" id="PF13920">
    <property type="entry name" value="zf-C3HC4_3"/>
    <property type="match status" value="1"/>
</dbReference>
<dbReference type="EC" id="2.3.2.27" evidence="3"/>
<accession>A0ABD0Z1G8</accession>
<gene>
    <name evidence="15" type="ORF">V5N11_036307</name>
</gene>
<comment type="similarity">
    <text evidence="11">Belongs to the RING-type zinc finger family. LOG2 subfamily.</text>
</comment>
<protein>
    <recommendedName>
        <fullName evidence="3">RING-type E3 ubiquitin transferase</fullName>
        <ecNumber evidence="3">2.3.2.27</ecNumber>
    </recommendedName>
</protein>
<evidence type="ECO:0000256" key="3">
    <source>
        <dbReference type="ARBA" id="ARBA00012483"/>
    </source>
</evidence>
<name>A0ABD0Z1G8_CARAN</name>
<evidence type="ECO:0000256" key="2">
    <source>
        <dbReference type="ARBA" id="ARBA00004906"/>
    </source>
</evidence>
<keyword evidence="4" id="KW-0808">Transferase</keyword>
<evidence type="ECO:0000256" key="6">
    <source>
        <dbReference type="ARBA" id="ARBA00022723"/>
    </source>
</evidence>
<dbReference type="CDD" id="cd16789">
    <property type="entry name" value="mRING-HC-C3HC5_MGRN1-like"/>
    <property type="match status" value="1"/>
</dbReference>
<evidence type="ECO:0000256" key="1">
    <source>
        <dbReference type="ARBA" id="ARBA00000900"/>
    </source>
</evidence>
<evidence type="ECO:0000256" key="5">
    <source>
        <dbReference type="ARBA" id="ARBA00022707"/>
    </source>
</evidence>
<dbReference type="EMBL" id="JBANAX010000921">
    <property type="protein sequence ID" value="KAL1188554.1"/>
    <property type="molecule type" value="Genomic_DNA"/>
</dbReference>
<keyword evidence="16" id="KW-1185">Reference proteome</keyword>
<evidence type="ECO:0000313" key="16">
    <source>
        <dbReference type="Proteomes" id="UP001558713"/>
    </source>
</evidence>
<evidence type="ECO:0000256" key="12">
    <source>
        <dbReference type="PROSITE-ProRule" id="PRU00175"/>
    </source>
</evidence>
<evidence type="ECO:0000256" key="11">
    <source>
        <dbReference type="ARBA" id="ARBA00025721"/>
    </source>
</evidence>
<dbReference type="Gene3D" id="3.30.40.10">
    <property type="entry name" value="Zinc/RING finger domain, C3HC4 (zinc finger)"/>
    <property type="match status" value="1"/>
</dbReference>
<comment type="catalytic activity">
    <reaction evidence="1">
        <text>S-ubiquitinyl-[E2 ubiquitin-conjugating enzyme]-L-cysteine + [acceptor protein]-L-lysine = [E2 ubiquitin-conjugating enzyme]-L-cysteine + N(6)-ubiquitinyl-[acceptor protein]-L-lysine.</text>
        <dbReference type="EC" id="2.3.2.27"/>
    </reaction>
</comment>
<dbReference type="InterPro" id="IPR045194">
    <property type="entry name" value="MGRN1/RNF157-like"/>
</dbReference>
<comment type="pathway">
    <text evidence="2">Protein modification; protein ubiquitination.</text>
</comment>
<comment type="caution">
    <text evidence="15">The sequence shown here is derived from an EMBL/GenBank/DDBJ whole genome shotgun (WGS) entry which is preliminary data.</text>
</comment>
<feature type="compositionally biased region" description="Pro residues" evidence="13">
    <location>
        <begin position="54"/>
        <end position="67"/>
    </location>
</feature>
<dbReference type="PANTHER" id="PTHR22996">
    <property type="entry name" value="MAHOGUNIN"/>
    <property type="match status" value="1"/>
</dbReference>
<keyword evidence="8" id="KW-0833">Ubl conjugation pathway</keyword>
<evidence type="ECO:0000256" key="4">
    <source>
        <dbReference type="ARBA" id="ARBA00022679"/>
    </source>
</evidence>
<dbReference type="InterPro" id="IPR013083">
    <property type="entry name" value="Znf_RING/FYVE/PHD"/>
</dbReference>
<dbReference type="Proteomes" id="UP001558713">
    <property type="component" value="Unassembled WGS sequence"/>
</dbReference>
<evidence type="ECO:0000256" key="8">
    <source>
        <dbReference type="ARBA" id="ARBA00022786"/>
    </source>
</evidence>
<dbReference type="GO" id="GO:0008270">
    <property type="term" value="F:zinc ion binding"/>
    <property type="evidence" value="ECO:0007669"/>
    <property type="project" value="UniProtKB-KW"/>
</dbReference>
<feature type="domain" description="RING-type" evidence="14">
    <location>
        <begin position="313"/>
        <end position="352"/>
    </location>
</feature>
<keyword evidence="9" id="KW-0862">Zinc</keyword>
<dbReference type="Pfam" id="PF26192">
    <property type="entry name" value="RNF157-like_N"/>
    <property type="match status" value="1"/>
</dbReference>
<dbReference type="InterPro" id="IPR058981">
    <property type="entry name" value="MGRN1/RNF157-like_N"/>
</dbReference>
<keyword evidence="5" id="KW-0519">Myristate</keyword>
<dbReference type="PANTHER" id="PTHR22996:SF28">
    <property type="entry name" value="E3 UBIQUITIN-PROTEIN LIGASE LUL3-RELATED"/>
    <property type="match status" value="1"/>
</dbReference>
<evidence type="ECO:0000256" key="13">
    <source>
        <dbReference type="SAM" id="MobiDB-lite"/>
    </source>
</evidence>
<keyword evidence="6" id="KW-0479">Metal-binding</keyword>
<dbReference type="InterPro" id="IPR001841">
    <property type="entry name" value="Znf_RING"/>
</dbReference>
<evidence type="ECO:0000256" key="9">
    <source>
        <dbReference type="ARBA" id="ARBA00022833"/>
    </source>
</evidence>
<organism evidence="15 16">
    <name type="scientific">Cardamine amara subsp. amara</name>
    <dbReference type="NCBI Taxonomy" id="228776"/>
    <lineage>
        <taxon>Eukaryota</taxon>
        <taxon>Viridiplantae</taxon>
        <taxon>Streptophyta</taxon>
        <taxon>Embryophyta</taxon>
        <taxon>Tracheophyta</taxon>
        <taxon>Spermatophyta</taxon>
        <taxon>Magnoliopsida</taxon>
        <taxon>eudicotyledons</taxon>
        <taxon>Gunneridae</taxon>
        <taxon>Pentapetalae</taxon>
        <taxon>rosids</taxon>
        <taxon>malvids</taxon>
        <taxon>Brassicales</taxon>
        <taxon>Brassicaceae</taxon>
        <taxon>Cardamineae</taxon>
        <taxon>Cardamine</taxon>
    </lineage>
</organism>
<evidence type="ECO:0000259" key="14">
    <source>
        <dbReference type="PROSITE" id="PS50089"/>
    </source>
</evidence>
<dbReference type="PROSITE" id="PS50089">
    <property type="entry name" value="ZF_RING_2"/>
    <property type="match status" value="1"/>
</dbReference>
<dbReference type="InterPro" id="IPR045195">
    <property type="entry name" value="LOG2-like_mRING_C3HC5"/>
</dbReference>
<dbReference type="SUPFAM" id="SSF57850">
    <property type="entry name" value="RING/U-box"/>
    <property type="match status" value="1"/>
</dbReference>
<dbReference type="FunFam" id="1.10.1170.10:FF:000002">
    <property type="entry name" value="Baculoviral IAP repeat containing 7"/>
    <property type="match status" value="1"/>
</dbReference>
<dbReference type="SMART" id="SM00184">
    <property type="entry name" value="RING"/>
    <property type="match status" value="1"/>
</dbReference>